<evidence type="ECO:0000313" key="12">
    <source>
        <dbReference type="Proteomes" id="UP000294563"/>
    </source>
</evidence>
<evidence type="ECO:0000256" key="5">
    <source>
        <dbReference type="ARBA" id="ARBA00022729"/>
    </source>
</evidence>
<comment type="catalytic activity">
    <reaction evidence="1">
        <text>Endohydrolysis of (1-&gt;4)-beta-D-xylosidic linkages in xylans.</text>
        <dbReference type="EC" id="3.2.1.8"/>
    </reaction>
</comment>
<dbReference type="InterPro" id="IPR001000">
    <property type="entry name" value="GH10_dom"/>
</dbReference>
<dbReference type="PANTHER" id="PTHR31490">
    <property type="entry name" value="GLYCOSYL HYDROLASE"/>
    <property type="match status" value="1"/>
</dbReference>
<keyword evidence="5" id="KW-0732">Signal</keyword>
<dbReference type="PROSITE" id="PS51760">
    <property type="entry name" value="GH10_2"/>
    <property type="match status" value="1"/>
</dbReference>
<dbReference type="RefSeq" id="WP_162848097.1">
    <property type="nucleotide sequence ID" value="NZ_SOBH01000003.1"/>
</dbReference>
<name>A0A4R7LFL3_9RHOB</name>
<protein>
    <recommendedName>
        <fullName evidence="3">endo-1,4-beta-xylanase</fullName>
        <ecNumber evidence="3">3.2.1.8</ecNumber>
    </recommendedName>
</protein>
<reference evidence="11 12" key="1">
    <citation type="submission" date="2019-03" db="EMBL/GenBank/DDBJ databases">
        <title>Genomic Encyclopedia of Archaeal and Bacterial Type Strains, Phase II (KMG-II): from individual species to whole genera.</title>
        <authorList>
            <person name="Goeker M."/>
        </authorList>
    </citation>
    <scope>NUCLEOTIDE SEQUENCE [LARGE SCALE GENOMIC DNA]</scope>
    <source>
        <strain evidence="11 12">DSM 29467</strain>
    </source>
</reference>
<keyword evidence="4 11" id="KW-0858">Xylan degradation</keyword>
<dbReference type="GO" id="GO:0045493">
    <property type="term" value="P:xylan catabolic process"/>
    <property type="evidence" value="ECO:0007669"/>
    <property type="project" value="UniProtKB-KW"/>
</dbReference>
<dbReference type="PANTHER" id="PTHR31490:SF88">
    <property type="entry name" value="BETA-XYLANASE"/>
    <property type="match status" value="1"/>
</dbReference>
<organism evidence="11 12">
    <name type="scientific">Litoreibacter halocynthiae</name>
    <dbReference type="NCBI Taxonomy" id="1242689"/>
    <lineage>
        <taxon>Bacteria</taxon>
        <taxon>Pseudomonadati</taxon>
        <taxon>Pseudomonadota</taxon>
        <taxon>Alphaproteobacteria</taxon>
        <taxon>Rhodobacterales</taxon>
        <taxon>Roseobacteraceae</taxon>
        <taxon>Litoreibacter</taxon>
    </lineage>
</organism>
<dbReference type="Proteomes" id="UP000294563">
    <property type="component" value="Unassembled WGS sequence"/>
</dbReference>
<evidence type="ECO:0000256" key="9">
    <source>
        <dbReference type="ARBA" id="ARBA00023326"/>
    </source>
</evidence>
<dbReference type="EC" id="3.2.1.8" evidence="3"/>
<dbReference type="AlphaFoldDB" id="A0A4R7LFL3"/>
<feature type="domain" description="GH10" evidence="10">
    <location>
        <begin position="58"/>
        <end position="370"/>
    </location>
</feature>
<dbReference type="InterPro" id="IPR017853">
    <property type="entry name" value="GH"/>
</dbReference>
<evidence type="ECO:0000256" key="4">
    <source>
        <dbReference type="ARBA" id="ARBA00022651"/>
    </source>
</evidence>
<proteinExistence type="inferred from homology"/>
<keyword evidence="8 11" id="KW-0326">Glycosidase</keyword>
<evidence type="ECO:0000256" key="3">
    <source>
        <dbReference type="ARBA" id="ARBA00012590"/>
    </source>
</evidence>
<evidence type="ECO:0000256" key="1">
    <source>
        <dbReference type="ARBA" id="ARBA00000681"/>
    </source>
</evidence>
<evidence type="ECO:0000313" key="11">
    <source>
        <dbReference type="EMBL" id="TDT74134.1"/>
    </source>
</evidence>
<keyword evidence="9" id="KW-0624">Polysaccharide degradation</keyword>
<dbReference type="SMART" id="SM00633">
    <property type="entry name" value="Glyco_10"/>
    <property type="match status" value="1"/>
</dbReference>
<dbReference type="GO" id="GO:0031176">
    <property type="term" value="F:endo-1,4-beta-xylanase activity"/>
    <property type="evidence" value="ECO:0007669"/>
    <property type="project" value="UniProtKB-EC"/>
</dbReference>
<evidence type="ECO:0000256" key="2">
    <source>
        <dbReference type="ARBA" id="ARBA00007495"/>
    </source>
</evidence>
<dbReference type="InterPro" id="IPR044846">
    <property type="entry name" value="GH10"/>
</dbReference>
<dbReference type="Pfam" id="PF00331">
    <property type="entry name" value="Glyco_hydro_10"/>
    <property type="match status" value="1"/>
</dbReference>
<keyword evidence="6 11" id="KW-0378">Hydrolase</keyword>
<evidence type="ECO:0000256" key="8">
    <source>
        <dbReference type="ARBA" id="ARBA00023295"/>
    </source>
</evidence>
<keyword evidence="7" id="KW-0119">Carbohydrate metabolism</keyword>
<evidence type="ECO:0000256" key="7">
    <source>
        <dbReference type="ARBA" id="ARBA00023277"/>
    </source>
</evidence>
<dbReference type="SUPFAM" id="SSF51445">
    <property type="entry name" value="(Trans)glycosidases"/>
    <property type="match status" value="1"/>
</dbReference>
<comment type="caution">
    <text evidence="11">The sequence shown here is derived from an EMBL/GenBank/DDBJ whole genome shotgun (WGS) entry which is preliminary data.</text>
</comment>
<comment type="similarity">
    <text evidence="2">Belongs to the glycosyl hydrolase 10 (cellulase F) family.</text>
</comment>
<keyword evidence="12" id="KW-1185">Reference proteome</keyword>
<dbReference type="EMBL" id="SOBH01000003">
    <property type="protein sequence ID" value="TDT74134.1"/>
    <property type="molecule type" value="Genomic_DNA"/>
</dbReference>
<gene>
    <name evidence="11" type="ORF">BDE40_2921</name>
</gene>
<evidence type="ECO:0000256" key="6">
    <source>
        <dbReference type="ARBA" id="ARBA00022801"/>
    </source>
</evidence>
<dbReference type="Gene3D" id="3.20.20.80">
    <property type="entry name" value="Glycosidases"/>
    <property type="match status" value="1"/>
</dbReference>
<accession>A0A4R7LFL3</accession>
<sequence length="379" mass="42616">MEDDICRRGFALGSAAALGSLAYPAHALAEGRLKDIAAQSGIVFGSAIDYPDSHIFLNADVSKIYLEQCAVFATGYQLLWSQNQFSPNVAFDFAKADKVFDFATANGASVGAHPLIWHQFVPNWVQREVGKEGGRKIIETHVQTLIDRYRGRTNYWVVVNEPFDWNKRRSDGLIPCAYADAFGEEYIDISFAAAQDIDPNALLVLNEVGMEHDYPDAARKRQKVISTIKRLKNKNIQIDAIGIQAHLRPNFPFNRSKFRSFIRDIQRLGLEVIITEMDVEDGSLPGNIDRRDARVGKTMRDFVNTVVGTQACRIVVTWGLLNQHSWLNKPVANMGKWDLRNRRSDNLPHRPLLYDESLQPTAAWNAIAKALSGHNVPIR</sequence>
<evidence type="ECO:0000259" key="10">
    <source>
        <dbReference type="PROSITE" id="PS51760"/>
    </source>
</evidence>